<dbReference type="SMART" id="SM00326">
    <property type="entry name" value="SH3"/>
    <property type="match status" value="1"/>
</dbReference>
<dbReference type="Pfam" id="PF16746">
    <property type="entry name" value="BAR_3"/>
    <property type="match status" value="2"/>
</dbReference>
<evidence type="ECO:0000256" key="2">
    <source>
        <dbReference type="ARBA" id="ARBA00020525"/>
    </source>
</evidence>
<dbReference type="SUPFAM" id="SSF48350">
    <property type="entry name" value="GTPase activation domain, GAP"/>
    <property type="match status" value="1"/>
</dbReference>
<dbReference type="EMBL" id="JAKZEL010000008">
    <property type="protein sequence ID" value="KAI4541104.1"/>
    <property type="molecule type" value="Genomic_DNA"/>
</dbReference>
<dbReference type="GO" id="GO:0005096">
    <property type="term" value="F:GTPase activator activity"/>
    <property type="evidence" value="ECO:0007669"/>
    <property type="project" value="UniProtKB-KW"/>
</dbReference>
<gene>
    <name evidence="11" type="ORF">MG293_008246</name>
</gene>
<dbReference type="InterPro" id="IPR000198">
    <property type="entry name" value="RhoGAP_dom"/>
</dbReference>
<evidence type="ECO:0000259" key="10">
    <source>
        <dbReference type="PROSITE" id="PS50238"/>
    </source>
</evidence>
<dbReference type="PANTHER" id="PTHR12552">
    <property type="entry name" value="OLIGOPHRENIN 1"/>
    <property type="match status" value="1"/>
</dbReference>
<keyword evidence="12" id="KW-1185">Reference proteome</keyword>
<evidence type="ECO:0000259" key="8">
    <source>
        <dbReference type="PROSITE" id="PS50002"/>
    </source>
</evidence>
<dbReference type="SMART" id="SM00233">
    <property type="entry name" value="PH"/>
    <property type="match status" value="1"/>
</dbReference>
<accession>A0AAD4YAX4</accession>
<dbReference type="Pfam" id="PF00620">
    <property type="entry name" value="RhoGAP"/>
    <property type="match status" value="1"/>
</dbReference>
<dbReference type="Gene3D" id="2.30.29.30">
    <property type="entry name" value="Pleckstrin-homology domain (PH domain)/Phosphotyrosine-binding domain (PTB)"/>
    <property type="match status" value="1"/>
</dbReference>
<dbReference type="SMART" id="SM00324">
    <property type="entry name" value="RhoGAP"/>
    <property type="match status" value="1"/>
</dbReference>
<dbReference type="Proteomes" id="UP001214576">
    <property type="component" value="Unassembled WGS sequence"/>
</dbReference>
<dbReference type="InterPro" id="IPR036028">
    <property type="entry name" value="SH3-like_dom_sf"/>
</dbReference>
<dbReference type="InterPro" id="IPR001452">
    <property type="entry name" value="SH3_domain"/>
</dbReference>
<dbReference type="Pfam" id="PF14604">
    <property type="entry name" value="SH3_9"/>
    <property type="match status" value="1"/>
</dbReference>
<dbReference type="InterPro" id="IPR035481">
    <property type="entry name" value="GRAF_SH3"/>
</dbReference>
<dbReference type="PROSITE" id="PS50002">
    <property type="entry name" value="SH3"/>
    <property type="match status" value="1"/>
</dbReference>
<dbReference type="CDD" id="cd01249">
    <property type="entry name" value="BAR-PH_GRAF_family"/>
    <property type="match status" value="1"/>
</dbReference>
<organism evidence="11 12">
    <name type="scientific">Ovis ammon polii</name>
    <dbReference type="NCBI Taxonomy" id="230172"/>
    <lineage>
        <taxon>Eukaryota</taxon>
        <taxon>Metazoa</taxon>
        <taxon>Chordata</taxon>
        <taxon>Craniata</taxon>
        <taxon>Vertebrata</taxon>
        <taxon>Euteleostomi</taxon>
        <taxon>Mammalia</taxon>
        <taxon>Eutheria</taxon>
        <taxon>Laurasiatheria</taxon>
        <taxon>Artiodactyla</taxon>
        <taxon>Ruminantia</taxon>
        <taxon>Pecora</taxon>
        <taxon>Bovidae</taxon>
        <taxon>Caprinae</taxon>
        <taxon>Ovis</taxon>
    </lineage>
</organism>
<reference evidence="11" key="1">
    <citation type="submission" date="2022-03" db="EMBL/GenBank/DDBJ databases">
        <title>Genomic analyses of argali, domestic sheep and their hybrids provide insights into chromosomal evolution, heterosis and genetic basis of agronomic traits.</title>
        <authorList>
            <person name="Li M."/>
        </authorList>
    </citation>
    <scope>NUCLEOTIDE SEQUENCE</scope>
    <source>
        <strain evidence="11">CAU-MHL-2022a</strain>
        <tissue evidence="11">Skin</tissue>
    </source>
</reference>
<dbReference type="SUPFAM" id="SSF50729">
    <property type="entry name" value="PH domain-like"/>
    <property type="match status" value="1"/>
</dbReference>
<comment type="caution">
    <text evidence="11">The sequence shown here is derived from an EMBL/GenBank/DDBJ whole genome shotgun (WGS) entry which is preliminary data.</text>
</comment>
<dbReference type="InterPro" id="IPR011993">
    <property type="entry name" value="PH-like_dom_sf"/>
</dbReference>
<dbReference type="InterPro" id="IPR027267">
    <property type="entry name" value="AH/BAR_dom_sf"/>
</dbReference>
<dbReference type="CDD" id="cd12064">
    <property type="entry name" value="SH3_GRAF"/>
    <property type="match status" value="1"/>
</dbReference>
<feature type="compositionally biased region" description="Low complexity" evidence="7">
    <location>
        <begin position="816"/>
        <end position="826"/>
    </location>
</feature>
<proteinExistence type="predicted"/>
<dbReference type="AlphaFoldDB" id="A0AAD4YAX4"/>
<evidence type="ECO:0000313" key="12">
    <source>
        <dbReference type="Proteomes" id="UP001214576"/>
    </source>
</evidence>
<dbReference type="Pfam" id="PF00169">
    <property type="entry name" value="PH"/>
    <property type="match status" value="1"/>
</dbReference>
<dbReference type="FunFam" id="2.30.30.40:FF:000055">
    <property type="entry name" value="rho GTPase-activating protein 26 isoform X1"/>
    <property type="match status" value="1"/>
</dbReference>
<evidence type="ECO:0000256" key="6">
    <source>
        <dbReference type="PROSITE-ProRule" id="PRU00192"/>
    </source>
</evidence>
<feature type="domain" description="PH" evidence="9">
    <location>
        <begin position="466"/>
        <end position="601"/>
    </location>
</feature>
<evidence type="ECO:0000256" key="3">
    <source>
        <dbReference type="ARBA" id="ARBA00022443"/>
    </source>
</evidence>
<dbReference type="SUPFAM" id="SSF103657">
    <property type="entry name" value="BAR/IMD domain-like"/>
    <property type="match status" value="2"/>
</dbReference>
<evidence type="ECO:0000313" key="11">
    <source>
        <dbReference type="EMBL" id="KAI4541104.1"/>
    </source>
</evidence>
<dbReference type="GO" id="GO:0005925">
    <property type="term" value="C:focal adhesion"/>
    <property type="evidence" value="ECO:0007669"/>
    <property type="project" value="UniProtKB-SubCell"/>
</dbReference>
<feature type="domain" description="SH3" evidence="8">
    <location>
        <begin position="990"/>
        <end position="1048"/>
    </location>
</feature>
<feature type="region of interest" description="Disordered" evidence="7">
    <location>
        <begin position="816"/>
        <end position="835"/>
    </location>
</feature>
<keyword evidence="3 6" id="KW-0728">SH3 domain</keyword>
<feature type="domain" description="Rho-GAP" evidence="10">
    <location>
        <begin position="545"/>
        <end position="745"/>
    </location>
</feature>
<dbReference type="Gene3D" id="1.10.555.10">
    <property type="entry name" value="Rho GTPase activation protein"/>
    <property type="match status" value="2"/>
</dbReference>
<dbReference type="Gene3D" id="2.30.30.40">
    <property type="entry name" value="SH3 Domains"/>
    <property type="match status" value="1"/>
</dbReference>
<evidence type="ECO:0000256" key="7">
    <source>
        <dbReference type="SAM" id="MobiDB-lite"/>
    </source>
</evidence>
<dbReference type="InterPro" id="IPR008936">
    <property type="entry name" value="Rho_GTPase_activation_prot"/>
</dbReference>
<dbReference type="PROSITE" id="PS50238">
    <property type="entry name" value="RHOGAP"/>
    <property type="match status" value="1"/>
</dbReference>
<dbReference type="PROSITE" id="PS50003">
    <property type="entry name" value="PH_DOMAIN"/>
    <property type="match status" value="1"/>
</dbReference>
<comment type="subcellular location">
    <subcellularLocation>
        <location evidence="1">Cell junction</location>
        <location evidence="1">Focal adhesion</location>
    </subcellularLocation>
</comment>
<dbReference type="GO" id="GO:0007165">
    <property type="term" value="P:signal transduction"/>
    <property type="evidence" value="ECO:0007669"/>
    <property type="project" value="InterPro"/>
</dbReference>
<evidence type="ECO:0000256" key="1">
    <source>
        <dbReference type="ARBA" id="ARBA00004246"/>
    </source>
</evidence>
<dbReference type="InterPro" id="IPR004148">
    <property type="entry name" value="BAR_dom"/>
</dbReference>
<dbReference type="InterPro" id="IPR001849">
    <property type="entry name" value="PH_domain"/>
</dbReference>
<dbReference type="InterPro" id="IPR047225">
    <property type="entry name" value="PH_GRAF"/>
</dbReference>
<evidence type="ECO:0000259" key="9">
    <source>
        <dbReference type="PROSITE" id="PS50003"/>
    </source>
</evidence>
<evidence type="ECO:0000256" key="4">
    <source>
        <dbReference type="ARBA" id="ARBA00022468"/>
    </source>
</evidence>
<dbReference type="SUPFAM" id="SSF50044">
    <property type="entry name" value="SH3-domain"/>
    <property type="match status" value="1"/>
</dbReference>
<keyword evidence="4" id="KW-0343">GTPase activation</keyword>
<name>A0AAD4YAX4_OVIAM</name>
<dbReference type="GO" id="GO:0005737">
    <property type="term" value="C:cytoplasm"/>
    <property type="evidence" value="ECO:0007669"/>
    <property type="project" value="InterPro"/>
</dbReference>
<dbReference type="Gene3D" id="1.20.1270.60">
    <property type="entry name" value="Arfaptin homology (AH) domain/BAR domain"/>
    <property type="match status" value="2"/>
</dbReference>
<sequence>MSCVNRKSVVIWSIGIVCEKWSLCSPLEFGFHVVELGLELEVYFPFSLLASLMSFFLAVLTGSHHRSPFFIVSVPFSSLSFKEMKTVIKAVLMQHWLFHCIPTNNVLGSVLKIQKPSPGEAVSTHVTLWYFHSTPSHPSIVNGSKFSESADSLKEKSLLDLSSAKRKFADSLNEFKFQCIGDAETDDEMCIARSLQEFATVLRNLEDERIRMIENASEVLITPLEKFRKEQIGAAKCLKDPYIECLLITSSLNEEGSQLPYLATTFFSPLISLGVAEKYLRWNPQKSKAGVMHPVSAFDPVYQAMVDLPPAPLPAIPTEMWREEKPPTTEAKKKYDKETEKYCGILEKHLNLSSKKKESQLQEADSQVDLVRQHFYEVSLEYVFKVQEVQERKMFEFVEPLLAFLQGLFTFYHHGYELAKDFNDFKTQLTISIQNTRNRFEGTRSEVESLMKKMKENPLEHKTISPYTMEGYLYVQEKRHFGTSWVKHYCTYQRDSKQITMVPFDQKSGGKGGEDESVTLKSCTRRKTDSIEKRFCFDVEAVDSSLLEEFLSLKFALYPKTWDFIVLTVYFSVGRPGVITMQALSEEDRRLWMEAMDGREPVYNSNKDSQSEGTAQLDSIGFSIIKKCIHAVETRGINEQGLYRIVGVNSRVQKLLSVLMDPKTASETEMDICAEWEIKTITSALKTYLSVANNHKQNLMTVANLGVVFGPTLLRPQEETVAAIMDIKFQNIVVEILIENHEKIFNTVPDAPLTNAQLHLSRKKSSDSKPPSCSERPLTLFHTMQSTEKQEQRNSLINSSLESVVSSNANSILNSSSSLQPNINSSDPDLDVLKPTRPNSLYREMSQAVLTILHTGLLSRWPGAVRSVFELLVEEGASTVEAVASVGPWTLLYCLGSRRTSPNEPEEKEMENWWTQMLNLFFTTGKGDFAGKSFKVFSSQVNKLPRSKRTRGENHCEPVFSLLVNFVPCHPNLHLLFDRPEEAVREDSSTPFRKAKALYACKAEHDSELSFTAGTVFDNVHPSQEPGWLEGTLNGKTGLIPENYVEYL</sequence>
<evidence type="ECO:0000256" key="5">
    <source>
        <dbReference type="ARBA" id="ARBA00032211"/>
    </source>
</evidence>
<dbReference type="PANTHER" id="PTHR12552:SF4">
    <property type="entry name" value="RHO GTPASE-ACTIVATING PROTEIN 26"/>
    <property type="match status" value="1"/>
</dbReference>
<protein>
    <recommendedName>
        <fullName evidence="2">Rho GTPase-activating protein 26</fullName>
    </recommendedName>
    <alternativeName>
        <fullName evidence="5">Rho-type GTPase-activating protein 26</fullName>
    </alternativeName>
</protein>
<dbReference type="InterPro" id="IPR047234">
    <property type="entry name" value="GRAF_fam"/>
</dbReference>